<organism evidence="3 4">
    <name type="scientific">Daphnia pulex</name>
    <name type="common">Water flea</name>
    <dbReference type="NCBI Taxonomy" id="6669"/>
    <lineage>
        <taxon>Eukaryota</taxon>
        <taxon>Metazoa</taxon>
        <taxon>Ecdysozoa</taxon>
        <taxon>Arthropoda</taxon>
        <taxon>Crustacea</taxon>
        <taxon>Branchiopoda</taxon>
        <taxon>Diplostraca</taxon>
        <taxon>Cladocera</taxon>
        <taxon>Anomopoda</taxon>
        <taxon>Daphniidae</taxon>
        <taxon>Daphnia</taxon>
    </lineage>
</organism>
<dbReference type="PROSITE" id="PS50157">
    <property type="entry name" value="ZINC_FINGER_C2H2_2"/>
    <property type="match status" value="2"/>
</dbReference>
<dbReference type="InterPro" id="IPR013087">
    <property type="entry name" value="Znf_C2H2_type"/>
</dbReference>
<dbReference type="SUPFAM" id="SSF57667">
    <property type="entry name" value="beta-beta-alpha zinc fingers"/>
    <property type="match status" value="1"/>
</dbReference>
<evidence type="ECO:0000313" key="4">
    <source>
        <dbReference type="Proteomes" id="UP000000305"/>
    </source>
</evidence>
<gene>
    <name evidence="3" type="ORF">DAPPUDRAFT_333572</name>
</gene>
<name>E9HT74_DAPPU</name>
<dbReference type="InterPro" id="IPR036236">
    <property type="entry name" value="Znf_C2H2_sf"/>
</dbReference>
<dbReference type="Gene3D" id="3.30.160.60">
    <property type="entry name" value="Classic Zinc Finger"/>
    <property type="match status" value="1"/>
</dbReference>
<dbReference type="AlphaFoldDB" id="E9HT74"/>
<dbReference type="Pfam" id="PF00096">
    <property type="entry name" value="zf-C2H2"/>
    <property type="match status" value="2"/>
</dbReference>
<evidence type="ECO:0000259" key="2">
    <source>
        <dbReference type="PROSITE" id="PS50157"/>
    </source>
</evidence>
<keyword evidence="4" id="KW-1185">Reference proteome</keyword>
<accession>E9HT74</accession>
<dbReference type="HOGENOM" id="CLU_1519391_0_0_1"/>
<dbReference type="InParanoid" id="E9HT74"/>
<sequence>MASKVCLQRSQKCPICSEIVGNRNKKSHINMHFGIKELQCQFCDKVIVNSGSKKLQSKCTYCPKKFKSPSLMTTHVLRHSDKRRYTCHFCFKEFKNPYHIWEHLETVHPKTNNNSITVKEMFDRQNSSKKPIATPVEFNGKDFQLKVGAPDSMKNVNLWPRVILSRELTDAMSKCVC</sequence>
<dbReference type="PROSITE" id="PS00028">
    <property type="entry name" value="ZINC_FINGER_C2H2_1"/>
    <property type="match status" value="2"/>
</dbReference>
<feature type="domain" description="C2H2-type" evidence="2">
    <location>
        <begin position="57"/>
        <end position="84"/>
    </location>
</feature>
<dbReference type="GO" id="GO:0008270">
    <property type="term" value="F:zinc ion binding"/>
    <property type="evidence" value="ECO:0007669"/>
    <property type="project" value="UniProtKB-KW"/>
</dbReference>
<dbReference type="OrthoDB" id="6343205at2759"/>
<dbReference type="Proteomes" id="UP000000305">
    <property type="component" value="Unassembled WGS sequence"/>
</dbReference>
<protein>
    <recommendedName>
        <fullName evidence="2">C2H2-type domain-containing protein</fullName>
    </recommendedName>
</protein>
<proteinExistence type="predicted"/>
<keyword evidence="1" id="KW-0863">Zinc-finger</keyword>
<evidence type="ECO:0000256" key="1">
    <source>
        <dbReference type="PROSITE-ProRule" id="PRU00042"/>
    </source>
</evidence>
<reference evidence="3 4" key="1">
    <citation type="journal article" date="2011" name="Science">
        <title>The ecoresponsive genome of Daphnia pulex.</title>
        <authorList>
            <person name="Colbourne J.K."/>
            <person name="Pfrender M.E."/>
            <person name="Gilbert D."/>
            <person name="Thomas W.K."/>
            <person name="Tucker A."/>
            <person name="Oakley T.H."/>
            <person name="Tokishita S."/>
            <person name="Aerts A."/>
            <person name="Arnold G.J."/>
            <person name="Basu M.K."/>
            <person name="Bauer D.J."/>
            <person name="Caceres C.E."/>
            <person name="Carmel L."/>
            <person name="Casola C."/>
            <person name="Choi J.H."/>
            <person name="Detter J.C."/>
            <person name="Dong Q."/>
            <person name="Dusheyko S."/>
            <person name="Eads B.D."/>
            <person name="Frohlich T."/>
            <person name="Geiler-Samerotte K.A."/>
            <person name="Gerlach D."/>
            <person name="Hatcher P."/>
            <person name="Jogdeo S."/>
            <person name="Krijgsveld J."/>
            <person name="Kriventseva E.V."/>
            <person name="Kultz D."/>
            <person name="Laforsch C."/>
            <person name="Lindquist E."/>
            <person name="Lopez J."/>
            <person name="Manak J.R."/>
            <person name="Muller J."/>
            <person name="Pangilinan J."/>
            <person name="Patwardhan R.P."/>
            <person name="Pitluck S."/>
            <person name="Pritham E.J."/>
            <person name="Rechtsteiner A."/>
            <person name="Rho M."/>
            <person name="Rogozin I.B."/>
            <person name="Sakarya O."/>
            <person name="Salamov A."/>
            <person name="Schaack S."/>
            <person name="Shapiro H."/>
            <person name="Shiga Y."/>
            <person name="Skalitzky C."/>
            <person name="Smith Z."/>
            <person name="Souvorov A."/>
            <person name="Sung W."/>
            <person name="Tang Z."/>
            <person name="Tsuchiya D."/>
            <person name="Tu H."/>
            <person name="Vos H."/>
            <person name="Wang M."/>
            <person name="Wolf Y.I."/>
            <person name="Yamagata H."/>
            <person name="Yamada T."/>
            <person name="Ye Y."/>
            <person name="Shaw J.R."/>
            <person name="Andrews J."/>
            <person name="Crease T.J."/>
            <person name="Tang H."/>
            <person name="Lucas S.M."/>
            <person name="Robertson H.M."/>
            <person name="Bork P."/>
            <person name="Koonin E.V."/>
            <person name="Zdobnov E.M."/>
            <person name="Grigoriev I.V."/>
            <person name="Lynch M."/>
            <person name="Boore J.L."/>
        </authorList>
    </citation>
    <scope>NUCLEOTIDE SEQUENCE [LARGE SCALE GENOMIC DNA]</scope>
</reference>
<feature type="domain" description="C2H2-type" evidence="2">
    <location>
        <begin position="85"/>
        <end position="113"/>
    </location>
</feature>
<evidence type="ECO:0000313" key="3">
    <source>
        <dbReference type="EMBL" id="EFX65058.1"/>
    </source>
</evidence>
<dbReference type="EMBL" id="GL732766">
    <property type="protein sequence ID" value="EFX65058.1"/>
    <property type="molecule type" value="Genomic_DNA"/>
</dbReference>
<keyword evidence="1" id="KW-0479">Metal-binding</keyword>
<dbReference type="SMART" id="SM00355">
    <property type="entry name" value="ZnF_C2H2"/>
    <property type="match status" value="3"/>
</dbReference>
<dbReference type="KEGG" id="dpx:DAPPUDRAFT_333572"/>
<dbReference type="PhylomeDB" id="E9HT74"/>
<keyword evidence="1" id="KW-0862">Zinc</keyword>